<comment type="caution">
    <text evidence="5">The sequence shown here is derived from an EMBL/GenBank/DDBJ whole genome shotgun (WGS) entry which is preliminary data.</text>
</comment>
<dbReference type="AlphaFoldDB" id="A0A7M3MDP0"/>
<dbReference type="EMBL" id="QMIE01000011">
    <property type="protein sequence ID" value="TVM16396.1"/>
    <property type="molecule type" value="Genomic_DNA"/>
</dbReference>
<dbReference type="PANTHER" id="PTHR43065:SF42">
    <property type="entry name" value="TWO-COMPONENT SENSOR PPRA"/>
    <property type="match status" value="1"/>
</dbReference>
<dbReference type="InterPro" id="IPR036097">
    <property type="entry name" value="HisK_dim/P_sf"/>
</dbReference>
<dbReference type="SUPFAM" id="SSF55785">
    <property type="entry name" value="PYP-like sensor domain (PAS domain)"/>
    <property type="match status" value="2"/>
</dbReference>
<gene>
    <name evidence="5" type="ORF">DPQ33_12300</name>
</gene>
<dbReference type="RefSeq" id="WP_144303518.1">
    <property type="nucleotide sequence ID" value="NZ_QMIE01000011.1"/>
</dbReference>
<dbReference type="InterPro" id="IPR000014">
    <property type="entry name" value="PAS"/>
</dbReference>
<evidence type="ECO:0000256" key="3">
    <source>
        <dbReference type="ARBA" id="ARBA00022553"/>
    </source>
</evidence>
<dbReference type="Gene3D" id="1.10.287.130">
    <property type="match status" value="1"/>
</dbReference>
<proteinExistence type="predicted"/>
<dbReference type="Gene3D" id="3.30.450.20">
    <property type="entry name" value="PAS domain"/>
    <property type="match status" value="2"/>
</dbReference>
<dbReference type="PROSITE" id="PS50109">
    <property type="entry name" value="HIS_KIN"/>
    <property type="match status" value="1"/>
</dbReference>
<dbReference type="EC" id="2.7.13.3" evidence="2"/>
<dbReference type="InterPro" id="IPR036890">
    <property type="entry name" value="HATPase_C_sf"/>
</dbReference>
<feature type="domain" description="Histidine kinase" evidence="4">
    <location>
        <begin position="276"/>
        <end position="519"/>
    </location>
</feature>
<evidence type="ECO:0000313" key="5">
    <source>
        <dbReference type="EMBL" id="TVM16396.1"/>
    </source>
</evidence>
<dbReference type="OrthoDB" id="5479699at2"/>
<keyword evidence="3" id="KW-0597">Phosphoprotein</keyword>
<evidence type="ECO:0000313" key="6">
    <source>
        <dbReference type="Proteomes" id="UP000448292"/>
    </source>
</evidence>
<dbReference type="Proteomes" id="UP000448292">
    <property type="component" value="Unassembled WGS sequence"/>
</dbReference>
<dbReference type="InterPro" id="IPR003594">
    <property type="entry name" value="HATPase_dom"/>
</dbReference>
<evidence type="ECO:0000256" key="2">
    <source>
        <dbReference type="ARBA" id="ARBA00012438"/>
    </source>
</evidence>
<dbReference type="SUPFAM" id="SSF47384">
    <property type="entry name" value="Homodimeric domain of signal transducing histidine kinase"/>
    <property type="match status" value="1"/>
</dbReference>
<accession>A0A7M3MDP0</accession>
<dbReference type="PANTHER" id="PTHR43065">
    <property type="entry name" value="SENSOR HISTIDINE KINASE"/>
    <property type="match status" value="1"/>
</dbReference>
<dbReference type="PRINTS" id="PR00344">
    <property type="entry name" value="BCTRLSENSOR"/>
</dbReference>
<dbReference type="SMART" id="SM00387">
    <property type="entry name" value="HATPase_c"/>
    <property type="match status" value="1"/>
</dbReference>
<dbReference type="CDD" id="cd00082">
    <property type="entry name" value="HisKA"/>
    <property type="match status" value="1"/>
</dbReference>
<dbReference type="InterPro" id="IPR004358">
    <property type="entry name" value="Sig_transdc_His_kin-like_C"/>
</dbReference>
<evidence type="ECO:0000256" key="1">
    <source>
        <dbReference type="ARBA" id="ARBA00000085"/>
    </source>
</evidence>
<dbReference type="InterPro" id="IPR005467">
    <property type="entry name" value="His_kinase_dom"/>
</dbReference>
<evidence type="ECO:0000259" key="4">
    <source>
        <dbReference type="PROSITE" id="PS50109"/>
    </source>
</evidence>
<dbReference type="InterPro" id="IPR035965">
    <property type="entry name" value="PAS-like_dom_sf"/>
</dbReference>
<reference evidence="5 6" key="1">
    <citation type="submission" date="2018-06" db="EMBL/GenBank/DDBJ databases">
        <title>Complete genome of Desulfovibrio indonesiensis P37SLT.</title>
        <authorList>
            <person name="Crispim J.S."/>
            <person name="Vidigal P.M.P."/>
            <person name="Silva L.C.F."/>
            <person name="Laguardia C.N."/>
            <person name="Araujo L.C."/>
            <person name="Dias R.S."/>
            <person name="Sousa M.P."/>
            <person name="Paula S.O."/>
            <person name="Silva C."/>
        </authorList>
    </citation>
    <scope>NUCLEOTIDE SEQUENCE [LARGE SCALE GENOMIC DNA]</scope>
    <source>
        <strain evidence="5 6">P37SLT</strain>
    </source>
</reference>
<keyword evidence="6" id="KW-1185">Reference proteome</keyword>
<dbReference type="CDD" id="cd00075">
    <property type="entry name" value="HATPase"/>
    <property type="match status" value="1"/>
</dbReference>
<name>A0A7M3MDP0_9BACT</name>
<dbReference type="Gene3D" id="3.30.565.10">
    <property type="entry name" value="Histidine kinase-like ATPase, C-terminal domain"/>
    <property type="match status" value="1"/>
</dbReference>
<dbReference type="Pfam" id="PF02518">
    <property type="entry name" value="HATPase_c"/>
    <property type="match status" value="1"/>
</dbReference>
<dbReference type="InterPro" id="IPR003661">
    <property type="entry name" value="HisK_dim/P_dom"/>
</dbReference>
<organism evidence="5 6">
    <name type="scientific">Oceanidesulfovibrio indonesiensis</name>
    <dbReference type="NCBI Taxonomy" id="54767"/>
    <lineage>
        <taxon>Bacteria</taxon>
        <taxon>Pseudomonadati</taxon>
        <taxon>Thermodesulfobacteriota</taxon>
        <taxon>Desulfovibrionia</taxon>
        <taxon>Desulfovibrionales</taxon>
        <taxon>Desulfovibrionaceae</taxon>
        <taxon>Oceanidesulfovibrio</taxon>
    </lineage>
</organism>
<comment type="catalytic activity">
    <reaction evidence="1">
        <text>ATP + protein L-histidine = ADP + protein N-phospho-L-histidine.</text>
        <dbReference type="EC" id="2.7.13.3"/>
    </reaction>
</comment>
<dbReference type="CDD" id="cd00130">
    <property type="entry name" value="PAS"/>
    <property type="match status" value="1"/>
</dbReference>
<sequence length="519" mass="57761">MPTHLAPPAFPAEMIDALPIGVVHADASDRIIYVNREFFVLTECTPIDLEFMNFQDVLSMFCLGMACEPGPDKSINCPEDKWLAVEQYIRTSAGGLAWVRVRISTFQGPDGPVRQLLVEDVSKYKDLIDLLLPRPDSRGPDPERRSDPVCGFLPNWALTFSNFSFLRVVGRSREDITGEDFLSLMPGTAREQCRAAVESISLERPVAEVECLMRHEGEGPARREVWMRWVIQGSFYKTGHVKDYQAFGMDISEQKLAESRYIHADRLASLGAMVSGVAHEINNPNNFIMLNTPLLQDIWSSVAPVLEARRAAGEELPGGLPLDHVLEDVPQLIQGIQDGSSRIKNIVAELKNFGRRDVSGDFELLSFNEVVQSALSLMHKTIEKHTHRFEMRLDPTPPLIMGRRQRLEQIIVNLVHNACLALNCLSEAVVVETRRDKAAGLAILEVRDDGVGIPPEVLPHVTDPFYSTRHERGGAGLGLPISLSIVREHEGTLHIESPPSDEPEKNHGTLVRAEFPLAG</sequence>
<protein>
    <recommendedName>
        <fullName evidence="2">histidine kinase</fullName>
        <ecNumber evidence="2">2.7.13.3</ecNumber>
    </recommendedName>
</protein>
<dbReference type="GO" id="GO:0000155">
    <property type="term" value="F:phosphorelay sensor kinase activity"/>
    <property type="evidence" value="ECO:0007669"/>
    <property type="project" value="InterPro"/>
</dbReference>
<dbReference type="SUPFAM" id="SSF55874">
    <property type="entry name" value="ATPase domain of HSP90 chaperone/DNA topoisomerase II/histidine kinase"/>
    <property type="match status" value="1"/>
</dbReference>